<protein>
    <recommendedName>
        <fullName evidence="7">RNA polymerase sigma factor 70 region 4 type 2 domain-containing protein</fullName>
    </recommendedName>
</protein>
<evidence type="ECO:0000256" key="3">
    <source>
        <dbReference type="ARBA" id="ARBA00023082"/>
    </source>
</evidence>
<dbReference type="InterPro" id="IPR036388">
    <property type="entry name" value="WH-like_DNA-bd_sf"/>
</dbReference>
<feature type="domain" description="RNA polymerase sigma factor 70 region 4 type 2" evidence="7">
    <location>
        <begin position="139"/>
        <end position="190"/>
    </location>
</feature>
<dbReference type="PANTHER" id="PTHR43133">
    <property type="entry name" value="RNA POLYMERASE ECF-TYPE SIGMA FACTO"/>
    <property type="match status" value="1"/>
</dbReference>
<evidence type="ECO:0000256" key="6">
    <source>
        <dbReference type="SAM" id="MobiDB-lite"/>
    </source>
</evidence>
<dbReference type="Gene3D" id="1.10.1740.10">
    <property type="match status" value="1"/>
</dbReference>
<dbReference type="InterPro" id="IPR014284">
    <property type="entry name" value="RNA_pol_sigma-70_dom"/>
</dbReference>
<evidence type="ECO:0000313" key="9">
    <source>
        <dbReference type="Proteomes" id="UP000001444"/>
    </source>
</evidence>
<dbReference type="STRING" id="680198.SCAB_3451"/>
<keyword evidence="9" id="KW-1185">Reference proteome</keyword>
<dbReference type="eggNOG" id="COG1595">
    <property type="taxonomic scope" value="Bacteria"/>
</dbReference>
<gene>
    <name evidence="8" type="ordered locus">SCAB_3451</name>
</gene>
<dbReference type="PANTHER" id="PTHR43133:SF8">
    <property type="entry name" value="RNA POLYMERASE SIGMA FACTOR HI_1459-RELATED"/>
    <property type="match status" value="1"/>
</dbReference>
<dbReference type="NCBIfam" id="TIGR02937">
    <property type="entry name" value="sigma70-ECF"/>
    <property type="match status" value="1"/>
</dbReference>
<keyword evidence="3" id="KW-0731">Sigma factor</keyword>
<dbReference type="GO" id="GO:0016987">
    <property type="term" value="F:sigma factor activity"/>
    <property type="evidence" value="ECO:0007669"/>
    <property type="project" value="UniProtKB-KW"/>
</dbReference>
<proteinExistence type="inferred from homology"/>
<evidence type="ECO:0000256" key="5">
    <source>
        <dbReference type="ARBA" id="ARBA00023163"/>
    </source>
</evidence>
<name>C9ZGB3_STRSW</name>
<sequence length="238" mass="26167">MESMKEKRAARDQQAERARFEALAHVAAEPLHRYLLRRADPDQVDDVLSDTLLVLWRRIEDVPGLQPATESETEPEVPAAHVPDPDAVLPWCYGVARGCLANARRAERRRRSLLDRLTWTASTASTATEVARSGADHSDLHAALAQLRPLDREIVLLWAYEELAPSRIAEVTGLSANAVSIRLHRAKKKLAARLERKTGPRPGHETDEGTGIRTGTGTGNGNGTAYGTFGTRKGRSSR</sequence>
<dbReference type="GO" id="GO:0003677">
    <property type="term" value="F:DNA binding"/>
    <property type="evidence" value="ECO:0007669"/>
    <property type="project" value="UniProtKB-KW"/>
</dbReference>
<comment type="similarity">
    <text evidence="1">Belongs to the sigma-70 factor family. ECF subfamily.</text>
</comment>
<dbReference type="InterPro" id="IPR013249">
    <property type="entry name" value="RNA_pol_sigma70_r4_t2"/>
</dbReference>
<dbReference type="HOGENOM" id="CLU_047691_9_2_11"/>
<dbReference type="InterPro" id="IPR013324">
    <property type="entry name" value="RNA_pol_sigma_r3/r4-like"/>
</dbReference>
<dbReference type="Gene3D" id="1.10.10.10">
    <property type="entry name" value="Winged helix-like DNA-binding domain superfamily/Winged helix DNA-binding domain"/>
    <property type="match status" value="1"/>
</dbReference>
<dbReference type="CDD" id="cd06171">
    <property type="entry name" value="Sigma70_r4"/>
    <property type="match status" value="1"/>
</dbReference>
<dbReference type="SUPFAM" id="SSF88659">
    <property type="entry name" value="Sigma3 and sigma4 domains of RNA polymerase sigma factors"/>
    <property type="match status" value="1"/>
</dbReference>
<feature type="compositionally biased region" description="Gly residues" evidence="6">
    <location>
        <begin position="212"/>
        <end position="224"/>
    </location>
</feature>
<feature type="compositionally biased region" description="Basic and acidic residues" evidence="6">
    <location>
        <begin position="192"/>
        <end position="207"/>
    </location>
</feature>
<accession>C9ZGB3</accession>
<evidence type="ECO:0000256" key="2">
    <source>
        <dbReference type="ARBA" id="ARBA00023015"/>
    </source>
</evidence>
<evidence type="ECO:0000259" key="7">
    <source>
        <dbReference type="Pfam" id="PF08281"/>
    </source>
</evidence>
<dbReference type="InterPro" id="IPR039425">
    <property type="entry name" value="RNA_pol_sigma-70-like"/>
</dbReference>
<evidence type="ECO:0000313" key="8">
    <source>
        <dbReference type="EMBL" id="CBG67554.1"/>
    </source>
</evidence>
<dbReference type="Proteomes" id="UP000001444">
    <property type="component" value="Chromosome"/>
</dbReference>
<evidence type="ECO:0000256" key="1">
    <source>
        <dbReference type="ARBA" id="ARBA00010641"/>
    </source>
</evidence>
<dbReference type="EMBL" id="FN554889">
    <property type="protein sequence ID" value="CBG67554.1"/>
    <property type="molecule type" value="Genomic_DNA"/>
</dbReference>
<dbReference type="GO" id="GO:0006352">
    <property type="term" value="P:DNA-templated transcription initiation"/>
    <property type="evidence" value="ECO:0007669"/>
    <property type="project" value="InterPro"/>
</dbReference>
<dbReference type="AlphaFoldDB" id="C9ZGB3"/>
<keyword evidence="5" id="KW-0804">Transcription</keyword>
<feature type="region of interest" description="Disordered" evidence="6">
    <location>
        <begin position="192"/>
        <end position="238"/>
    </location>
</feature>
<keyword evidence="2" id="KW-0805">Transcription regulation</keyword>
<keyword evidence="4" id="KW-0238">DNA-binding</keyword>
<reference evidence="8 9" key="1">
    <citation type="journal article" date="2010" name="Mol. Plant Microbe Interact.">
        <title>Streptomyces scabies 87-22 contains a coronafacic acid-like biosynthetic cluster that contributes to plant-microbe interactions.</title>
        <authorList>
            <person name="Bignell D.R."/>
            <person name="Seipke R.F."/>
            <person name="Huguet-Tapia J.C."/>
            <person name="Chambers A.H."/>
            <person name="Parry R.J."/>
            <person name="Loria R."/>
        </authorList>
    </citation>
    <scope>NUCLEOTIDE SEQUENCE [LARGE SCALE GENOMIC DNA]</scope>
    <source>
        <strain evidence="8 9">87.22</strain>
    </source>
</reference>
<dbReference type="Pfam" id="PF08281">
    <property type="entry name" value="Sigma70_r4_2"/>
    <property type="match status" value="1"/>
</dbReference>
<evidence type="ECO:0000256" key="4">
    <source>
        <dbReference type="ARBA" id="ARBA00023125"/>
    </source>
</evidence>
<dbReference type="KEGG" id="scb:SCAB_3451"/>
<organism evidence="8 9">
    <name type="scientific">Streptomyces scabiei (strain 87.22)</name>
    <dbReference type="NCBI Taxonomy" id="680198"/>
    <lineage>
        <taxon>Bacteria</taxon>
        <taxon>Bacillati</taxon>
        <taxon>Actinomycetota</taxon>
        <taxon>Actinomycetes</taxon>
        <taxon>Kitasatosporales</taxon>
        <taxon>Streptomycetaceae</taxon>
        <taxon>Streptomyces</taxon>
    </lineage>
</organism>